<dbReference type="InterPro" id="IPR058652">
    <property type="entry name" value="VapC50_C"/>
</dbReference>
<comment type="caution">
    <text evidence="2">The sequence shown here is derived from an EMBL/GenBank/DDBJ whole genome shotgun (WGS) entry which is preliminary data.</text>
</comment>
<name>I4HG00_MICAE</name>
<dbReference type="AlphaFoldDB" id="I4HG00"/>
<evidence type="ECO:0000259" key="1">
    <source>
        <dbReference type="Pfam" id="PF26343"/>
    </source>
</evidence>
<accession>I4HG00</accession>
<protein>
    <recommendedName>
        <fullName evidence="1">VapC50 C-terminal domain-containing protein</fullName>
    </recommendedName>
</protein>
<dbReference type="HOGENOM" id="CLU_3357085_0_0_3"/>
<sequence>MSLRNPRQSVDELLAAYERQGLAQTVAELRVYDGLL</sequence>
<dbReference type="Proteomes" id="UP000005291">
    <property type="component" value="Unassembled WGS sequence"/>
</dbReference>
<gene>
    <name evidence="2" type="ORF">MICAG_1160040</name>
</gene>
<evidence type="ECO:0000313" key="3">
    <source>
        <dbReference type="Proteomes" id="UP000005291"/>
    </source>
</evidence>
<proteinExistence type="predicted"/>
<dbReference type="EMBL" id="CAIN01000020">
    <property type="protein sequence ID" value="CCI20974.1"/>
    <property type="molecule type" value="Genomic_DNA"/>
</dbReference>
<organism evidence="2 3">
    <name type="scientific">Microcystis aeruginosa PCC 9808</name>
    <dbReference type="NCBI Taxonomy" id="1160284"/>
    <lineage>
        <taxon>Bacteria</taxon>
        <taxon>Bacillati</taxon>
        <taxon>Cyanobacteriota</taxon>
        <taxon>Cyanophyceae</taxon>
        <taxon>Oscillatoriophycideae</taxon>
        <taxon>Chroococcales</taxon>
        <taxon>Microcystaceae</taxon>
        <taxon>Microcystis</taxon>
    </lineage>
</organism>
<feature type="domain" description="VapC50 C-terminal" evidence="1">
    <location>
        <begin position="2"/>
        <end position="30"/>
    </location>
</feature>
<dbReference type="Pfam" id="PF26343">
    <property type="entry name" value="VapC50_C"/>
    <property type="match status" value="1"/>
</dbReference>
<evidence type="ECO:0000313" key="2">
    <source>
        <dbReference type="EMBL" id="CCI20974.1"/>
    </source>
</evidence>
<reference evidence="2 3" key="1">
    <citation type="submission" date="2012-04" db="EMBL/GenBank/DDBJ databases">
        <authorList>
            <person name="Genoscope - CEA"/>
        </authorList>
    </citation>
    <scope>NUCLEOTIDE SEQUENCE [LARGE SCALE GENOMIC DNA]</scope>
    <source>
        <strain evidence="2 3">9808</strain>
    </source>
</reference>